<protein>
    <submittedName>
        <fullName evidence="1">Uncharacterized protein</fullName>
    </submittedName>
</protein>
<comment type="caution">
    <text evidence="1">The sequence shown here is derived from an EMBL/GenBank/DDBJ whole genome shotgun (WGS) entry which is preliminary data.</text>
</comment>
<dbReference type="EMBL" id="JAGQKX010000007">
    <property type="protein sequence ID" value="MCA9389873.1"/>
    <property type="molecule type" value="Genomic_DNA"/>
</dbReference>
<sequence>MNNLPRILFTGPFNEDHIIISFSPVSNRKIDPLIESRLEKEWEDIMKKAKESGKLAFDADTFRLDTYRIDNHELYLEVSNLRFSKRKPLKDMVSELIPLGEAYFPKGMSIGGFIKTTDDKYIFGQRNGRSLTKTTQDFIGGIVQPEKLDSGRDLFGANYQEIDEELNIPKSKITSMCLLGVVLSNTSDVICVMDTHLSLTLAEVNMLFRDRKDAEMDSIVVIEKKALEQYMQTLGGYKPCAFTLFQSVYSP</sequence>
<dbReference type="AlphaFoldDB" id="A0A955LG99"/>
<evidence type="ECO:0000313" key="2">
    <source>
        <dbReference type="Proteomes" id="UP000701698"/>
    </source>
</evidence>
<name>A0A955LG99_UNCKA</name>
<evidence type="ECO:0000313" key="1">
    <source>
        <dbReference type="EMBL" id="MCA9389873.1"/>
    </source>
</evidence>
<dbReference type="Proteomes" id="UP000701698">
    <property type="component" value="Unassembled WGS sequence"/>
</dbReference>
<reference evidence="1" key="2">
    <citation type="journal article" date="2021" name="Microbiome">
        <title>Successional dynamics and alternative stable states in a saline activated sludge microbial community over 9 years.</title>
        <authorList>
            <person name="Wang Y."/>
            <person name="Ye J."/>
            <person name="Ju F."/>
            <person name="Liu L."/>
            <person name="Boyd J.A."/>
            <person name="Deng Y."/>
            <person name="Parks D.H."/>
            <person name="Jiang X."/>
            <person name="Yin X."/>
            <person name="Woodcroft B.J."/>
            <person name="Tyson G.W."/>
            <person name="Hugenholtz P."/>
            <person name="Polz M.F."/>
            <person name="Zhang T."/>
        </authorList>
    </citation>
    <scope>NUCLEOTIDE SEQUENCE</scope>
    <source>
        <strain evidence="1">HKST-UBA01</strain>
    </source>
</reference>
<organism evidence="1 2">
    <name type="scientific">candidate division WWE3 bacterium</name>
    <dbReference type="NCBI Taxonomy" id="2053526"/>
    <lineage>
        <taxon>Bacteria</taxon>
        <taxon>Katanobacteria</taxon>
    </lineage>
</organism>
<gene>
    <name evidence="1" type="ORF">KC571_00555</name>
</gene>
<proteinExistence type="predicted"/>
<accession>A0A955LG99</accession>
<reference evidence="1" key="1">
    <citation type="submission" date="2020-04" db="EMBL/GenBank/DDBJ databases">
        <authorList>
            <person name="Zhang T."/>
        </authorList>
    </citation>
    <scope>NUCLEOTIDE SEQUENCE</scope>
    <source>
        <strain evidence="1">HKST-UBA01</strain>
    </source>
</reference>